<dbReference type="PROSITE" id="PS50025">
    <property type="entry name" value="LAM_G_DOMAIN"/>
    <property type="match status" value="5"/>
</dbReference>
<dbReference type="Gene3D" id="2.10.25.10">
    <property type="entry name" value="Laminin"/>
    <property type="match status" value="9"/>
</dbReference>
<evidence type="ECO:0000256" key="1">
    <source>
        <dbReference type="ARBA" id="ARBA00004302"/>
    </source>
</evidence>
<feature type="disulfide bond" evidence="12">
    <location>
        <begin position="1188"/>
        <end position="1197"/>
    </location>
</feature>
<feature type="domain" description="Laminin G" evidence="15">
    <location>
        <begin position="1980"/>
        <end position="2161"/>
    </location>
</feature>
<dbReference type="FunFam" id="2.10.25.10:FF:000250">
    <property type="entry name" value="Laminin subunit alpha 2"/>
    <property type="match status" value="1"/>
</dbReference>
<keyword evidence="6" id="KW-0084">Basement membrane</keyword>
<feature type="disulfide bond" evidence="12">
    <location>
        <begin position="746"/>
        <end position="758"/>
    </location>
</feature>
<dbReference type="FunFam" id="2.10.25.10:FF:000512">
    <property type="entry name" value="Laminin subunit alpha 1"/>
    <property type="match status" value="1"/>
</dbReference>
<feature type="disulfide bond" evidence="12">
    <location>
        <begin position="412"/>
        <end position="424"/>
    </location>
</feature>
<dbReference type="PANTHER" id="PTHR15036:SF65">
    <property type="entry name" value="LAMININ SUBUNIT ALPHA-2"/>
    <property type="match status" value="1"/>
</dbReference>
<evidence type="ECO:0000256" key="6">
    <source>
        <dbReference type="ARBA" id="ARBA00022869"/>
    </source>
</evidence>
<feature type="domain" description="Laminin EGF-like" evidence="16">
    <location>
        <begin position="607"/>
        <end position="653"/>
    </location>
</feature>
<keyword evidence="13" id="KW-0175">Coiled coil</keyword>
<evidence type="ECO:0000256" key="13">
    <source>
        <dbReference type="SAM" id="Coils"/>
    </source>
</evidence>
<keyword evidence="19" id="KW-1185">Reference proteome</keyword>
<evidence type="ECO:0000256" key="14">
    <source>
        <dbReference type="SAM" id="SignalP"/>
    </source>
</evidence>
<dbReference type="FunFam" id="2.60.120.200:FF:000061">
    <property type="entry name" value="Laminin subunit alpha 2"/>
    <property type="match status" value="1"/>
</dbReference>
<feature type="disulfide bond" evidence="12">
    <location>
        <begin position="1167"/>
        <end position="1179"/>
    </location>
</feature>
<feature type="domain" description="Laminin IV type A" evidence="17">
    <location>
        <begin position="820"/>
        <end position="1019"/>
    </location>
</feature>
<keyword evidence="7" id="KW-0130">Cell adhesion</keyword>
<proteinExistence type="predicted"/>
<feature type="domain" description="Laminin EGF-like" evidence="16">
    <location>
        <begin position="654"/>
        <end position="699"/>
    </location>
</feature>
<dbReference type="SUPFAM" id="SSF49899">
    <property type="entry name" value="Concanavalin A-like lectins/glucanases"/>
    <property type="match status" value="5"/>
</dbReference>
<dbReference type="FunFam" id="2.10.25.10:FF:000189">
    <property type="entry name" value="Laminin subunit alpha 2"/>
    <property type="match status" value="1"/>
</dbReference>
<dbReference type="InterPro" id="IPR008211">
    <property type="entry name" value="Laminin_N"/>
</dbReference>
<feature type="signal peptide" evidence="14">
    <location>
        <begin position="1"/>
        <end position="20"/>
    </location>
</feature>
<evidence type="ECO:0000259" key="16">
    <source>
        <dbReference type="PROSITE" id="PS50027"/>
    </source>
</evidence>
<evidence type="ECO:0000256" key="2">
    <source>
        <dbReference type="ARBA" id="ARBA00022525"/>
    </source>
</evidence>
<dbReference type="Pfam" id="PF00054">
    <property type="entry name" value="Laminin_G_1"/>
    <property type="match status" value="4"/>
</dbReference>
<dbReference type="FunFam" id="2.170.300.10:FF:000026">
    <property type="entry name" value="laminin subunit alpha-2 isoform X2"/>
    <property type="match status" value="1"/>
</dbReference>
<dbReference type="Pfam" id="PF00055">
    <property type="entry name" value="Laminin_N"/>
    <property type="match status" value="1"/>
</dbReference>
<feature type="coiled-coil region" evidence="13">
    <location>
        <begin position="1454"/>
        <end position="1527"/>
    </location>
</feature>
<feature type="coiled-coil region" evidence="13">
    <location>
        <begin position="1568"/>
        <end position="1595"/>
    </location>
</feature>
<feature type="domain" description="Laminin EGF-like" evidence="16">
    <location>
        <begin position="412"/>
        <end position="466"/>
    </location>
</feature>
<dbReference type="Gene3D" id="2.60.120.260">
    <property type="entry name" value="Galactose-binding domain-like"/>
    <property type="match status" value="1"/>
</dbReference>
<dbReference type="GO" id="GO:0030334">
    <property type="term" value="P:regulation of cell migration"/>
    <property type="evidence" value="ECO:0007669"/>
    <property type="project" value="InterPro"/>
</dbReference>
<dbReference type="Pfam" id="PF06008">
    <property type="entry name" value="Laminin_I"/>
    <property type="match status" value="1"/>
</dbReference>
<feature type="domain" description="Laminin EGF-like" evidence="16">
    <location>
        <begin position="700"/>
        <end position="745"/>
    </location>
</feature>
<evidence type="ECO:0000256" key="4">
    <source>
        <dbReference type="ARBA" id="ARBA00022729"/>
    </source>
</evidence>
<dbReference type="Gene3D" id="2.60.120.200">
    <property type="match status" value="5"/>
</dbReference>
<dbReference type="FunFam" id="2.10.25.10:FF:000128">
    <property type="entry name" value="laminin subunit alpha-2 isoform X1"/>
    <property type="match status" value="1"/>
</dbReference>
<evidence type="ECO:0000259" key="17">
    <source>
        <dbReference type="PROSITE" id="PS51115"/>
    </source>
</evidence>
<feature type="domain" description="Laminin EGF-like" evidence="16">
    <location>
        <begin position="467"/>
        <end position="515"/>
    </location>
</feature>
<keyword evidence="3" id="KW-0272">Extracellular matrix</keyword>
<feature type="disulfide bond" evidence="12">
    <location>
        <begin position="700"/>
        <end position="712"/>
    </location>
</feature>
<feature type="disulfide bond" evidence="12">
    <location>
        <begin position="1079"/>
        <end position="1088"/>
    </location>
</feature>
<dbReference type="Pfam" id="PF24973">
    <property type="entry name" value="EGF_LMN_ATRN"/>
    <property type="match status" value="1"/>
</dbReference>
<organism evidence="19 20">
    <name type="scientific">Cricetulus griseus</name>
    <name type="common">Chinese hamster</name>
    <name type="synonym">Cricetulus barabensis griseus</name>
    <dbReference type="NCBI Taxonomy" id="10029"/>
    <lineage>
        <taxon>Eukaryota</taxon>
        <taxon>Metazoa</taxon>
        <taxon>Chordata</taxon>
        <taxon>Craniata</taxon>
        <taxon>Vertebrata</taxon>
        <taxon>Euteleostomi</taxon>
        <taxon>Mammalia</taxon>
        <taxon>Eutheria</taxon>
        <taxon>Euarchontoglires</taxon>
        <taxon>Glires</taxon>
        <taxon>Rodentia</taxon>
        <taxon>Myomorpha</taxon>
        <taxon>Muroidea</taxon>
        <taxon>Cricetidae</taxon>
        <taxon>Cricetinae</taxon>
        <taxon>Cricetulus</taxon>
    </lineage>
</organism>
<dbReference type="PRINTS" id="PR00011">
    <property type="entry name" value="EGFLAMININ"/>
</dbReference>
<evidence type="ECO:0000313" key="19">
    <source>
        <dbReference type="Proteomes" id="UP001108280"/>
    </source>
</evidence>
<evidence type="ECO:0000256" key="12">
    <source>
        <dbReference type="PROSITE-ProRule" id="PRU00460"/>
    </source>
</evidence>
<keyword evidence="5" id="KW-0677">Repeat</keyword>
<feature type="domain" description="Laminin N-terminal" evidence="18">
    <location>
        <begin position="33"/>
        <end position="284"/>
    </location>
</feature>
<dbReference type="PROSITE" id="PS51115">
    <property type="entry name" value="LAMININ_IVA"/>
    <property type="match status" value="1"/>
</dbReference>
<feature type="domain" description="Laminin EGF-like" evidence="16">
    <location>
        <begin position="746"/>
        <end position="805"/>
    </location>
</feature>
<gene>
    <name evidence="20" type="primary">LOC100771923</name>
</gene>
<keyword evidence="8 12" id="KW-1015">Disulfide bond</keyword>
<reference evidence="19" key="1">
    <citation type="journal article" date="2018" name="Biotechnol. Bioeng.">
        <title>A reference genome of the Chinese hamster based on a hybrid assembly strategy.</title>
        <authorList>
            <person name="Rupp O."/>
            <person name="MacDonald M.L."/>
            <person name="Li S."/>
            <person name="Dhiman H."/>
            <person name="Polson S."/>
            <person name="Griep S."/>
            <person name="Heffner K."/>
            <person name="Hernandez I."/>
            <person name="Brinkrolf K."/>
            <person name="Jadhav V."/>
            <person name="Samoudi M."/>
            <person name="Hao H."/>
            <person name="Kingham B."/>
            <person name="Goesmann A."/>
            <person name="Betenbaugh M.J."/>
            <person name="Lewis N.E."/>
            <person name="Borth N."/>
            <person name="Lee K.H."/>
        </authorList>
    </citation>
    <scope>NUCLEOTIDE SEQUENCE [LARGE SCALE GENOMIC DNA]</scope>
    <source>
        <strain evidence="19">17A/GY</strain>
    </source>
</reference>
<feature type="disulfide bond" evidence="12">
    <location>
        <begin position="702"/>
        <end position="719"/>
    </location>
</feature>
<name>A0A9J7FJ00_CRIGR</name>
<feature type="disulfide bond" evidence="12">
    <location>
        <begin position="1169"/>
        <end position="1186"/>
    </location>
</feature>
<evidence type="ECO:0000313" key="20">
    <source>
        <dbReference type="RefSeq" id="XP_027258674.1"/>
    </source>
</evidence>
<feature type="disulfide bond" evidence="12">
    <location>
        <begin position="627"/>
        <end position="636"/>
    </location>
</feature>
<dbReference type="PROSITE" id="PS51117">
    <property type="entry name" value="LAMININ_NTER"/>
    <property type="match status" value="1"/>
</dbReference>
<dbReference type="FunFam" id="2.10.25.10:FF:000069">
    <property type="entry name" value="Laminin subunit alpha 1"/>
    <property type="match status" value="1"/>
</dbReference>
<keyword evidence="2" id="KW-0964">Secreted</keyword>
<dbReference type="GO" id="GO:0045995">
    <property type="term" value="P:regulation of embryonic development"/>
    <property type="evidence" value="ECO:0007669"/>
    <property type="project" value="InterPro"/>
</dbReference>
<reference evidence="19" key="2">
    <citation type="journal article" date="2020" name="Biotechnol. Bioeng.">
        <title>Chromosome-scale scaffolds for the Chinese hamster reference genome assembly to facilitate the study of the CHO epigenome.</title>
        <authorList>
            <person name="Hilliard W."/>
            <person name="MacDonald M."/>
            <person name="Lee K.H."/>
        </authorList>
    </citation>
    <scope>NUCLEOTIDE SEQUENCE [LARGE SCALE GENOMIC DNA]</scope>
    <source>
        <strain evidence="19">17A/GY</strain>
    </source>
</reference>
<reference evidence="20" key="3">
    <citation type="submission" date="2025-08" db="UniProtKB">
        <authorList>
            <consortium name="RefSeq"/>
        </authorList>
    </citation>
    <scope>IDENTIFICATION</scope>
    <source>
        <strain evidence="20">17A/GY</strain>
        <tissue evidence="20">Liver</tissue>
    </source>
</reference>
<feature type="coiled-coil region" evidence="13">
    <location>
        <begin position="1674"/>
        <end position="1780"/>
    </location>
</feature>
<feature type="domain" description="Laminin EGF-like" evidence="16">
    <location>
        <begin position="1060"/>
        <end position="1108"/>
    </location>
</feature>
<dbReference type="FunFam" id="2.60.120.200:FF:000065">
    <property type="entry name" value="Laminin subunit alpha 2"/>
    <property type="match status" value="1"/>
</dbReference>
<dbReference type="FunFam" id="2.60.120.260:FF:000017">
    <property type="entry name" value="Laminin subunit alpha 2"/>
    <property type="match status" value="1"/>
</dbReference>
<dbReference type="SMART" id="SM00136">
    <property type="entry name" value="LamNT"/>
    <property type="match status" value="1"/>
</dbReference>
<dbReference type="Gene3D" id="2.170.300.10">
    <property type="entry name" value="Tie2 ligand-binding domain superfamily"/>
    <property type="match status" value="2"/>
</dbReference>
<dbReference type="SMART" id="SM00282">
    <property type="entry name" value="LamG"/>
    <property type="match status" value="5"/>
</dbReference>
<dbReference type="SMART" id="SM00180">
    <property type="entry name" value="EGF_Lam"/>
    <property type="match status" value="12"/>
</dbReference>
<dbReference type="InterPro" id="IPR056863">
    <property type="entry name" value="LMN_ATRN_NET-like_EGF"/>
</dbReference>
<evidence type="ECO:0000256" key="8">
    <source>
        <dbReference type="ARBA" id="ARBA00023157"/>
    </source>
</evidence>
<dbReference type="FunFam" id="2.10.25.10:FF:000315">
    <property type="entry name" value="Laminin subunit alpha 2"/>
    <property type="match status" value="1"/>
</dbReference>
<dbReference type="FunFam" id="2.10.25.10:FF:000082">
    <property type="entry name" value="Laminin subunit alpha 1"/>
    <property type="match status" value="1"/>
</dbReference>
<comment type="caution">
    <text evidence="12">Lacks conserved residue(s) required for the propagation of feature annotation.</text>
</comment>
<feature type="domain" description="Laminin EGF-like" evidence="16">
    <location>
        <begin position="1167"/>
        <end position="1213"/>
    </location>
</feature>
<dbReference type="SMART" id="SM00281">
    <property type="entry name" value="LamB"/>
    <property type="match status" value="1"/>
</dbReference>
<feature type="disulfide bond" evidence="12">
    <location>
        <begin position="486"/>
        <end position="495"/>
    </location>
</feature>
<evidence type="ECO:0000256" key="7">
    <source>
        <dbReference type="ARBA" id="ARBA00022889"/>
    </source>
</evidence>
<feature type="domain" description="Laminin G" evidence="15">
    <location>
        <begin position="1785"/>
        <end position="1968"/>
    </location>
</feature>
<dbReference type="GeneID" id="100771923"/>
<feature type="chain" id="PRO_5039951963" evidence="14">
    <location>
        <begin position="21"/>
        <end position="2760"/>
    </location>
</feature>
<feature type="disulfide bond" evidence="12">
    <location>
        <begin position="672"/>
        <end position="681"/>
    </location>
</feature>
<feature type="domain" description="Laminin G" evidence="15">
    <location>
        <begin position="2577"/>
        <end position="2757"/>
    </location>
</feature>
<dbReference type="GO" id="GO:0005604">
    <property type="term" value="C:basement membrane"/>
    <property type="evidence" value="ECO:0007669"/>
    <property type="project" value="UniProtKB-SubCell"/>
</dbReference>
<dbReference type="InterPro" id="IPR013320">
    <property type="entry name" value="ConA-like_dom_sf"/>
</dbReference>
<keyword evidence="10 12" id="KW-0424">Laminin EGF-like domain</keyword>
<dbReference type="InterPro" id="IPR002049">
    <property type="entry name" value="LE_dom"/>
</dbReference>
<dbReference type="RefSeq" id="XP_027258674.1">
    <property type="nucleotide sequence ID" value="XM_027402873.2"/>
</dbReference>
<evidence type="ECO:0000256" key="5">
    <source>
        <dbReference type="ARBA" id="ARBA00022737"/>
    </source>
</evidence>
<dbReference type="FunFam" id="2.10.25.10:FF:000461">
    <property type="entry name" value="laminin subunit alpha-2 isoform X1"/>
    <property type="match status" value="1"/>
</dbReference>
<evidence type="ECO:0000256" key="3">
    <source>
        <dbReference type="ARBA" id="ARBA00022530"/>
    </source>
</evidence>
<dbReference type="FunFam" id="2.170.300.10:FF:000008">
    <property type="entry name" value="Laminin subunit alpha 2"/>
    <property type="match status" value="1"/>
</dbReference>
<evidence type="ECO:0000259" key="15">
    <source>
        <dbReference type="PROSITE" id="PS50025"/>
    </source>
</evidence>
<dbReference type="Proteomes" id="UP001108280">
    <property type="component" value="Chromosome 2"/>
</dbReference>
<feature type="domain" description="Laminin G" evidence="15">
    <location>
        <begin position="2166"/>
        <end position="2350"/>
    </location>
</feature>
<dbReference type="GO" id="GO:0005576">
    <property type="term" value="C:extracellular region"/>
    <property type="evidence" value="ECO:0007669"/>
    <property type="project" value="UniProtKB-ARBA"/>
</dbReference>
<dbReference type="PROSITE" id="PS50027">
    <property type="entry name" value="EGF_LAM_2"/>
    <property type="match status" value="8"/>
</dbReference>
<dbReference type="FunFam" id="2.60.120.200:FF:000052">
    <property type="entry name" value="Laminin subunit alpha 2"/>
    <property type="match status" value="1"/>
</dbReference>
<dbReference type="FunFam" id="2.60.120.200:FF:000063">
    <property type="entry name" value="Laminin subunit alpha 2"/>
    <property type="match status" value="1"/>
</dbReference>
<feature type="disulfide bond" evidence="12">
    <location>
        <begin position="607"/>
        <end position="619"/>
    </location>
</feature>
<dbReference type="FunFam" id="2.60.120.200:FF:000057">
    <property type="entry name" value="Laminin subunit alpha 2"/>
    <property type="match status" value="1"/>
</dbReference>
<evidence type="ECO:0000256" key="11">
    <source>
        <dbReference type="PROSITE-ProRule" id="PRU00122"/>
    </source>
</evidence>
<dbReference type="PROSITE" id="PS01248">
    <property type="entry name" value="EGF_LAM_1"/>
    <property type="match status" value="4"/>
</dbReference>
<dbReference type="GO" id="GO:0005102">
    <property type="term" value="F:signaling receptor binding"/>
    <property type="evidence" value="ECO:0007669"/>
    <property type="project" value="InterPro"/>
</dbReference>
<feature type="disulfide bond" evidence="12">
    <location>
        <begin position="776"/>
        <end position="785"/>
    </location>
</feature>
<feature type="disulfide bond" evidence="12">
    <location>
        <begin position="721"/>
        <end position="730"/>
    </location>
</feature>
<evidence type="ECO:0000259" key="18">
    <source>
        <dbReference type="PROSITE" id="PS51117"/>
    </source>
</evidence>
<dbReference type="GO" id="GO:0030054">
    <property type="term" value="C:cell junction"/>
    <property type="evidence" value="ECO:0007669"/>
    <property type="project" value="UniProtKB-ARBA"/>
</dbReference>
<dbReference type="FunFam" id="2.10.25.10:FF:000094">
    <property type="entry name" value="Laminin subunit alpha-2"/>
    <property type="match status" value="1"/>
</dbReference>
<protein>
    <submittedName>
        <fullName evidence="20">Laminin subunit alpha-2 isoform X6</fullName>
    </submittedName>
</protein>
<dbReference type="InterPro" id="IPR050372">
    <property type="entry name" value="Neurexin-related_CASP"/>
</dbReference>
<dbReference type="CDD" id="cd00055">
    <property type="entry name" value="EGF_Lam"/>
    <property type="match status" value="11"/>
</dbReference>
<accession>A0A9J7FJ00</accession>
<keyword evidence="4 14" id="KW-0732">Signal</keyword>
<dbReference type="Pfam" id="PF02210">
    <property type="entry name" value="Laminin_G_2"/>
    <property type="match status" value="1"/>
</dbReference>
<evidence type="ECO:0000256" key="9">
    <source>
        <dbReference type="ARBA" id="ARBA00023180"/>
    </source>
</evidence>
<feature type="coiled-coil region" evidence="13">
    <location>
        <begin position="1273"/>
        <end position="1397"/>
    </location>
</feature>
<keyword evidence="9" id="KW-0325">Glycoprotein</keyword>
<dbReference type="InterPro" id="IPR010307">
    <property type="entry name" value="Laminin_dom_II"/>
</dbReference>
<dbReference type="PANTHER" id="PTHR15036">
    <property type="entry name" value="PIKACHURIN-LIKE PROTEIN"/>
    <property type="match status" value="1"/>
</dbReference>
<dbReference type="GO" id="GO:0030155">
    <property type="term" value="P:regulation of cell adhesion"/>
    <property type="evidence" value="ECO:0007669"/>
    <property type="project" value="InterPro"/>
</dbReference>
<dbReference type="InterPro" id="IPR009254">
    <property type="entry name" value="Laminin_aI"/>
</dbReference>
<dbReference type="CDD" id="cd00110">
    <property type="entry name" value="LamG"/>
    <property type="match status" value="5"/>
</dbReference>
<dbReference type="InterPro" id="IPR000034">
    <property type="entry name" value="Laminin_IV"/>
</dbReference>
<dbReference type="GO" id="GO:0007155">
    <property type="term" value="P:cell adhesion"/>
    <property type="evidence" value="ECO:0007669"/>
    <property type="project" value="UniProtKB-KW"/>
</dbReference>
<dbReference type="Pfam" id="PF06009">
    <property type="entry name" value="Laminin_II"/>
    <property type="match status" value="1"/>
</dbReference>
<feature type="disulfide bond" evidence="11">
    <location>
        <begin position="2323"/>
        <end position="2350"/>
    </location>
</feature>
<sequence length="2760" mass="304913">MTAAGVLLLLLLGTLGGSQAQRPQHRRQSPAHQQRGLFPAVLNLASNALITTNATCGEKGPEMYCKLVEHVPGQPVRNPQCRICNQNSSHPNQRHPITNAIDGKNTWWQSPSIKNGVEYHYVTITLDLQQVFQIAYVIVKAANSPRPGNWILERSLDDVEYKPWQYHAVTDTECLTLYNIYPRTGPPSYAKDDEVICTSFYSKIHPLENGEIHISLINGRPSADDPSPELLEFTSARYIRLRFQRIRTLNADLMMFAHKDPREIDPIVTRRYYYSVKDISVGGMCICYGHARACPLDPATNKSRCECEHNTCGESCDRCCPGFHQKPWRAGTFLTKTECEACNCHGKAEECYYDENVARRNLSLNIHGKYIGGGVCINCTQNTAGINCETCIDGFFRPKGVSPNYPRPCQPCHCDPVGSLSEVCVKDEKYARRGLKPGSCHCKTGFGGLNCDHCVRGYSGYPDCQPCNCSGLGSANEDPCVGPCSCKENVEGEDCSRCKSGFFNLHKDNPKGCDECFCSGVSNRCQSSYWTYGNIQDMHGWYLTDISGRIQVVPQLDNPDSPQQISISNSEARRSLLNGYYWSAPPPYLGNKPETFGLQLGRGCVPCNCNSFGSKSFDCEESGQCWCQPGVAGKKCDRCAHGYFNFQEGGCTACDCSHLGNNCDPKTGQCICPPNTIGEKCSECLPNTWGHSIVTGCKACNCSTIGSLDSQCNVNTGQCSCHSKFSGMRCSECNRGHWNYPHCSLCQCFLPGTDATSCDSETRKCSCSDQTGQCTCKVNVEGVHCDRCQPGKFGLDAKNPLGCSSCYCFGVTSQCSEAEGLIRKWVTLSDEQTILPLVDEGLQHTTTKGIAFQHPEIVAKMDEVRQDLHLEPFYWKLPEQFEGKKLMAYGGKLKYAIYFEARDETGFSTYKPQVIIRGGTPTHARIITRHMAAPLIGQLTRHEIEMTEKEWKYYGDDPRISRTVTREDFLDILYDIHYILIKATYGNVVRQSRISEISMEVAESGHVTASSPPAHLIERCDCPPGYSGLSCETCAPGFYRLRSEPGGRTPGPTLGTCVPCQCNGHSSQCDPETSVCQNCQHHTAGDFCERCALGYYGIVRGLPNDCQPCACPLISPSNNFSPSCVLEGLDDYRCTACPRGYEGQYCERCAPGYTGSPSSPGGSCQECECDPYGSLPVPCDAVTGLCTCRPGATGRKCDGCEHWHAREGTECVFCGDECTGLLLGDLAHLQQLAMNINLTGPLPAPYKILHGLENTTQELKHLLSPQRAPERLIQVAEGNLNTLVMEMNELLSRATKVTADGEQTEQDAERTNTRAKSLEEFIKELVQDAEAVNEKAVKLNETLGSQDKTVERNLQELQQEIDRMLKELRSKDLQTQKEVAEDELVAAEGLLKRVNRLFGEPRAQNEEMEKDLREKLSGYKDKLDDAWDLLREATEKTQDANRLSAVNQKNMTILEKKKEAIESGKRQIENTLKEGNDILDEANRLADEINSVIDYVEDIKTKLPPLSEELSDKIDDLSQEIKDRKLAEKVFQAESHAAQLNDSSAVLDGILDEAKNISFNATTAFRAYSNIKDNIDEAERVAREAKDLAQEATQLATSPQGLLKEDAKGSLQKSFRILNEAKKLENAVKENHNDLNGLKTRLETADARNGDLLRALNDTLGKLSLIPNDTAAKLQTVKEKARQANDTAKAVLAQVKDLHQNLDGLKQNYNKLADSVAKTNAVVKDPSKNKIIADADTTVKNLEQEADRLIDKLKPIKELEDNLKKNISEIKELINQARKQANSIKVSVSSGGDCIRTYKPEIKKGSYNNIVVNVKTTVADNLLFYLGSAKFIDFLAIEMRKGKVSFLWDVGSGVGRVEYPDLTIDDSYWYRIEASRTGRNGSISVRALDGPKASIIPSTYHSVSPPGYTILDVDANAMLFVGGLTGKIKKADAVRVITFTGCMGETYFDNKPIGLWNFREKEGDCKGCTVSPQVEDSEGTIQFDGEGYALVSRPIRWYPNISTVMFKFRTFSSSALLMYLATRDLKDFMSVELSDGRIKVSYDLGSGMASVVSNQNHNDGKWKSFTLSRIQKQANISIVDIDTNQEENVATSSSGNNFGLDLKADDKIYFGGLPTLRNLSMKARPEVNVKKYSGCLKDIEISRTPYNILSSPNYVGVTKGCSLENVYTVSFPKPGFVELAPVPIDVGTEINLSFSTKNESGLILLGSGGAPTPPRRKRRQTGQAYYAIFLNKGRLEVHLSSGTRTMRKIVIKPEPNLFHDGREHSVHMERSRGIFTVQVDEDRRHTQNLTVEQPIQVKKLFVGGAPPEFQPSPLRNIPAFEGCVWNLVINSVPMDFAQPVAFKNADIGRCTYQKPREDEEVPTEVIGQPQPLPTPAFPSPVPTLTHGPCVAESEPSFLAGAKQFGLSRNSHIAIAFDDTKVKNRLTIELEVRTEAESGLLFYMARINHADFATVQLRNGFPYFSYDLGSGDTSTMIPTRINDGQWHKIKILRVKQEGTLYVDDASNQTISPKKADILDVVGMLYVGGLPFNYTTRRIGPVTYSLDGCVRNLHMEQAPVNLDQPTSSFHVGTCFANAQRGTYFDGTGFARAVGGFKVGLDLLVEFEFRTTRPTGVLLGISSQKMDGMGIEMIAEKLMFHVDNGAGRFTAVYDAGIPGHMCNGQWHKVTAKKIKNRLELVVDGNQVDAQSPNSASTSADTNDPVFVGGFPDGLNQFGLTTNIRFRGCIRSLRLTKGTGKPLEVNFAKALELRGVQPVSCPAT</sequence>
<dbReference type="SUPFAM" id="SSF57196">
    <property type="entry name" value="EGF/Laminin"/>
    <property type="match status" value="9"/>
</dbReference>
<feature type="domain" description="Laminin G" evidence="15">
    <location>
        <begin position="2401"/>
        <end position="2572"/>
    </location>
</feature>
<dbReference type="InterPro" id="IPR001791">
    <property type="entry name" value="Laminin_G"/>
</dbReference>
<dbReference type="FunFam" id="2.10.25.10:FF:000242">
    <property type="entry name" value="Laminin subunit alpha 1"/>
    <property type="match status" value="1"/>
</dbReference>
<feature type="disulfide bond" evidence="12">
    <location>
        <begin position="442"/>
        <end position="451"/>
    </location>
</feature>
<comment type="subcellular location">
    <subcellularLocation>
        <location evidence="1">Secreted</location>
        <location evidence="1">Extracellular space</location>
        <location evidence="1">Extracellular matrix</location>
        <location evidence="1">Basement membrane</location>
    </subcellularLocation>
</comment>
<dbReference type="Pfam" id="PF00052">
    <property type="entry name" value="Laminin_B"/>
    <property type="match status" value="1"/>
</dbReference>
<evidence type="ECO:0000256" key="10">
    <source>
        <dbReference type="ARBA" id="ARBA00023292"/>
    </source>
</evidence>
<dbReference type="Pfam" id="PF00053">
    <property type="entry name" value="EGF_laminin"/>
    <property type="match status" value="9"/>
</dbReference>